<dbReference type="InterPro" id="IPR011330">
    <property type="entry name" value="Glyco_hydro/deAcase_b/a-brl"/>
</dbReference>
<dbReference type="InterPro" id="IPR008979">
    <property type="entry name" value="Galactose-bd-like_sf"/>
</dbReference>
<dbReference type="Pfam" id="PF06452">
    <property type="entry name" value="CBM9_1"/>
    <property type="match status" value="1"/>
</dbReference>
<accession>F4GY46</accession>
<protein>
    <recommendedName>
        <fullName evidence="7">Beta-xylanase</fullName>
        <ecNumber evidence="7">3.2.1.8</ecNumber>
    </recommendedName>
</protein>
<feature type="domain" description="NodB homology" evidence="8">
    <location>
        <begin position="215"/>
        <end position="399"/>
    </location>
</feature>
<dbReference type="PRINTS" id="PR00134">
    <property type="entry name" value="GLHYDRLASE10"/>
</dbReference>
<dbReference type="InterPro" id="IPR001000">
    <property type="entry name" value="GH10_dom"/>
</dbReference>
<proteinExistence type="inferred from homology"/>
<dbReference type="InterPro" id="IPR010502">
    <property type="entry name" value="Carb-bd_dom_fam9"/>
</dbReference>
<evidence type="ECO:0000259" key="9">
    <source>
        <dbReference type="PROSITE" id="PS51760"/>
    </source>
</evidence>
<dbReference type="SMART" id="SM00633">
    <property type="entry name" value="Glyco_10"/>
    <property type="match status" value="1"/>
</dbReference>
<sequence>MSRPRLFETIGVGMVALGLVAAPALGTAPPSTARAADVEVLRSDFESGTYAPWTPSGSPTLTLVPDPDGTGTSLRVAGRTAGWQGVALDLVPLLEPGATYTVSMRARLADEAQPAAGVHFTVDAPAASNPYTWVSGPSTLSAGAWTTISGSYTFEEGLDAARMYLDGGDTAPYPDLLLDDVVITGQAPTDPGGVVPGGAVDPTTTPVATARGTGDVSALTFDDGPNGATTTALLDFLAERDIRATFCVIGQNIQAPGGADVLRRIVADGHTLCNHTTSYADMGGWTAEQVRADLVENLGIIRDALGDPDAKVPYFRAPNGSWGVTPGVAVALGMQPLAVTNTIDDWSTQDVPTLTSNLRDAMKAGQVVLAHDGGGDRSGTLAAVQTVVDERLAAGWTFTLPTGGADGGSSVPTGLSNDFEAGLGVWGPRGDATVTLSDDAHGGAQAALVAGRTQAWHGIGATVTDVFQTGRTYTVDAWVKLAAGATEPADLRISVQRDNAGESTYDTVTTATGVTADAWTHVQAQYTMAAAESALLYVESSSSLASFLVDDVVVSGSTAPPVQTDIPSLKDELPWPVGVAIDERETVGTGEQLVVKHYDQITAENAMKPESIQPTEGAFTFEAGDALIDSAVANGQRVYGHTLVWHSQTPDWFFTHADGTPLTSSAADQQILRDRMRTHIETVADHYRQKYGEYGTAGNPIVAYDVVNEAIAESESDGLRRSRWFEVLGEQYLDLAFQYASQAFNGGDTDGPVQLFLNDYNTELPAKRQAMLDVVNRLLARDVPLDGLGHQFHVNLLQPVSQMKASIDAFATTGLLQAVTELDAPIDGTVSQEKLVAQGYYYADVFDMLRQYPDLFSVTLWGPYDSRSWREGAPLPFDDDLQAKPAFWGIVDRGELPTLTRLADAHAGTPTGVDDPTWRLLPETSFGDATGFQLRWSADGLVAYVEVADATDDGADDVVDLFAADQHVTVHRSDAGVVATASGYRLAVPLAVAGLTQGGTVPFDVRVTDGASGERRSWNDLSHGQEDGERLGVVTLVEPVGYVAAVQASTAPVIDGVVDEAWADAPVLTTDVQVEGTPGATAEIRVLWHDDAVDVLATVADPVVDETATNAWEQDSVEIFVDPVNAKAGAYTPQDGQYRISASNAQSVSGDLAVIGERLTSATALVDGGYVVEASIALGRDVTVGDLVGLDFQVNDATAGVRGSVRTWTDPTGRSYQSTARWGVAELVAPAVEPGPVLTLGAGSVAAGKKLAVDLAGFEPKAKVRLVLDRVGAAPTAPSRSGLFGQLVDGLSAWYWKDVELGSVRTDADGAASATVKVPAWVLPGDFEVKAYVAGEVVASAPVRVRPVFS</sequence>
<dbReference type="EMBL" id="CP002666">
    <property type="protein sequence ID" value="AEE44714.1"/>
    <property type="molecule type" value="Genomic_DNA"/>
</dbReference>
<gene>
    <name evidence="10" type="ordered locus">Celf_0574</name>
</gene>
<dbReference type="InterPro" id="IPR044846">
    <property type="entry name" value="GH10"/>
</dbReference>
<keyword evidence="6 7" id="KW-0624">Polysaccharide degradation</keyword>
<dbReference type="Gene3D" id="2.60.40.1190">
    <property type="match status" value="1"/>
</dbReference>
<evidence type="ECO:0000313" key="11">
    <source>
        <dbReference type="Proteomes" id="UP000008460"/>
    </source>
</evidence>
<dbReference type="SUPFAM" id="SSF88713">
    <property type="entry name" value="Glycoside hydrolase/deacetylase"/>
    <property type="match status" value="1"/>
</dbReference>
<dbReference type="GO" id="GO:0016810">
    <property type="term" value="F:hydrolase activity, acting on carbon-nitrogen (but not peptide) bonds"/>
    <property type="evidence" value="ECO:0007669"/>
    <property type="project" value="InterPro"/>
</dbReference>
<dbReference type="Pfam" id="PF00331">
    <property type="entry name" value="Glyco_hydro_10"/>
    <property type="match status" value="1"/>
</dbReference>
<dbReference type="PROSITE" id="PS51677">
    <property type="entry name" value="NODB"/>
    <property type="match status" value="1"/>
</dbReference>
<evidence type="ECO:0000256" key="3">
    <source>
        <dbReference type="ARBA" id="ARBA00022801"/>
    </source>
</evidence>
<keyword evidence="11" id="KW-1185">Reference proteome</keyword>
<keyword evidence="2" id="KW-0677">Repeat</keyword>
<dbReference type="PANTHER" id="PTHR31490">
    <property type="entry name" value="GLYCOSYL HYDROLASE"/>
    <property type="match status" value="1"/>
</dbReference>
<dbReference type="Pfam" id="PF02018">
    <property type="entry name" value="CBM_4_9"/>
    <property type="match status" value="2"/>
</dbReference>
<evidence type="ECO:0000256" key="6">
    <source>
        <dbReference type="ARBA" id="ARBA00023326"/>
    </source>
</evidence>
<dbReference type="CDD" id="cd00005">
    <property type="entry name" value="CBM9_like_1"/>
    <property type="match status" value="1"/>
</dbReference>
<dbReference type="EC" id="3.2.1.8" evidence="7"/>
<dbReference type="Proteomes" id="UP000008460">
    <property type="component" value="Chromosome"/>
</dbReference>
<dbReference type="InterPro" id="IPR017853">
    <property type="entry name" value="GH"/>
</dbReference>
<dbReference type="Gene3D" id="3.20.20.370">
    <property type="entry name" value="Glycoside hydrolase/deacetylase"/>
    <property type="match status" value="1"/>
</dbReference>
<dbReference type="Pfam" id="PF01522">
    <property type="entry name" value="Polysacc_deac_1"/>
    <property type="match status" value="1"/>
</dbReference>
<evidence type="ECO:0000256" key="2">
    <source>
        <dbReference type="ARBA" id="ARBA00022737"/>
    </source>
</evidence>
<dbReference type="SUPFAM" id="SSF49785">
    <property type="entry name" value="Galactose-binding domain-like"/>
    <property type="match status" value="2"/>
</dbReference>
<dbReference type="PROSITE" id="PS51760">
    <property type="entry name" value="GH10_2"/>
    <property type="match status" value="1"/>
</dbReference>
<keyword evidence="4 7" id="KW-0119">Carbohydrate metabolism</keyword>
<evidence type="ECO:0000256" key="7">
    <source>
        <dbReference type="RuleBase" id="RU361174"/>
    </source>
</evidence>
<dbReference type="InterPro" id="IPR002509">
    <property type="entry name" value="NODB_dom"/>
</dbReference>
<keyword evidence="5 7" id="KW-0326">Glycosidase</keyword>
<keyword evidence="10" id="KW-0858">Xylan degradation</keyword>
<dbReference type="Gene3D" id="2.60.120.260">
    <property type="entry name" value="Galactose-binding domain-like"/>
    <property type="match status" value="2"/>
</dbReference>
<name>F4GY46_CELFA</name>
<evidence type="ECO:0000256" key="1">
    <source>
        <dbReference type="ARBA" id="ARBA00007495"/>
    </source>
</evidence>
<dbReference type="GO" id="GO:0045493">
    <property type="term" value="P:xylan catabolic process"/>
    <property type="evidence" value="ECO:0007669"/>
    <property type="project" value="UniProtKB-KW"/>
</dbReference>
<dbReference type="GO" id="GO:0031176">
    <property type="term" value="F:endo-1,4-beta-xylanase activity"/>
    <property type="evidence" value="ECO:0007669"/>
    <property type="project" value="UniProtKB-EC"/>
</dbReference>
<dbReference type="SUPFAM" id="SSF49344">
    <property type="entry name" value="CBD9-like"/>
    <property type="match status" value="1"/>
</dbReference>
<dbReference type="eggNOG" id="COG3693">
    <property type="taxonomic scope" value="Bacteria"/>
</dbReference>
<evidence type="ECO:0000256" key="4">
    <source>
        <dbReference type="ARBA" id="ARBA00023277"/>
    </source>
</evidence>
<dbReference type="CDD" id="cd10917">
    <property type="entry name" value="CE4_NodB_like_6s_7s"/>
    <property type="match status" value="1"/>
</dbReference>
<evidence type="ECO:0000259" key="8">
    <source>
        <dbReference type="PROSITE" id="PS51677"/>
    </source>
</evidence>
<comment type="catalytic activity">
    <reaction evidence="7">
        <text>Endohydrolysis of (1-&gt;4)-beta-D-xylosidic linkages in xylans.</text>
        <dbReference type="EC" id="3.2.1.8"/>
    </reaction>
</comment>
<dbReference type="STRING" id="590998.Celf_0574"/>
<dbReference type="eggNOG" id="COG0726">
    <property type="taxonomic scope" value="Bacteria"/>
</dbReference>
<organism evidence="10 11">
    <name type="scientific">Cellulomonas fimi (strain ATCC 484 / DSM 20113 / JCM 1341 / CCUG 24087 / LMG 16345 / NBRC 15513 / NCIMB 8980 / NCTC 7547 / NRS-133)</name>
    <dbReference type="NCBI Taxonomy" id="590998"/>
    <lineage>
        <taxon>Bacteria</taxon>
        <taxon>Bacillati</taxon>
        <taxon>Actinomycetota</taxon>
        <taxon>Actinomycetes</taxon>
        <taxon>Micrococcales</taxon>
        <taxon>Cellulomonadaceae</taxon>
        <taxon>Cellulomonas</taxon>
    </lineage>
</organism>
<dbReference type="GO" id="GO:0030246">
    <property type="term" value="F:carbohydrate binding"/>
    <property type="evidence" value="ECO:0007669"/>
    <property type="project" value="InterPro"/>
</dbReference>
<evidence type="ECO:0000313" key="10">
    <source>
        <dbReference type="EMBL" id="AEE44714.1"/>
    </source>
</evidence>
<keyword evidence="3 7" id="KW-0378">Hydrolase</keyword>
<dbReference type="Gene3D" id="3.20.20.80">
    <property type="entry name" value="Glycosidases"/>
    <property type="match status" value="1"/>
</dbReference>
<reference evidence="10 11" key="1">
    <citation type="submission" date="2011-04" db="EMBL/GenBank/DDBJ databases">
        <title>Complete sequence of Cellulomonas fimi ATCC 484.</title>
        <authorList>
            <consortium name="US DOE Joint Genome Institute"/>
            <person name="Lucas S."/>
            <person name="Han J."/>
            <person name="Lapidus A."/>
            <person name="Cheng J.-F."/>
            <person name="Goodwin L."/>
            <person name="Pitluck S."/>
            <person name="Peters L."/>
            <person name="Chertkov O."/>
            <person name="Detter J.C."/>
            <person name="Han C."/>
            <person name="Tapia R."/>
            <person name="Land M."/>
            <person name="Hauser L."/>
            <person name="Kyrpides N."/>
            <person name="Ivanova N."/>
            <person name="Ovchinnikova G."/>
            <person name="Pagani I."/>
            <person name="Mead D."/>
            <person name="Brumm P."/>
            <person name="Woyke T."/>
        </authorList>
    </citation>
    <scope>NUCLEOTIDE SEQUENCE [LARGE SCALE GENOMIC DNA]</scope>
    <source>
        <strain evidence="11">ATCC 484 / DSM 20113 / JCM 1341 / NBRC 15513 / NCIMB 8980 / NCTC 7547</strain>
    </source>
</reference>
<comment type="similarity">
    <text evidence="1 7">Belongs to the glycosyl hydrolase 10 (cellulase F) family.</text>
</comment>
<dbReference type="PANTHER" id="PTHR31490:SF90">
    <property type="entry name" value="ENDO-1,4-BETA-XYLANASE A"/>
    <property type="match status" value="1"/>
</dbReference>
<dbReference type="InterPro" id="IPR003305">
    <property type="entry name" value="CenC_carb-bd"/>
</dbReference>
<feature type="domain" description="GH10" evidence="9">
    <location>
        <begin position="563"/>
        <end position="893"/>
    </location>
</feature>
<dbReference type="KEGG" id="cfi:Celf_0574"/>
<dbReference type="HOGENOM" id="CLU_001408_0_0_11"/>
<dbReference type="SUPFAM" id="SSF51445">
    <property type="entry name" value="(Trans)glycosidases"/>
    <property type="match status" value="1"/>
</dbReference>
<evidence type="ECO:0000256" key="5">
    <source>
        <dbReference type="ARBA" id="ARBA00023295"/>
    </source>
</evidence>